<dbReference type="Proteomes" id="UP000008811">
    <property type="component" value="Chromosome"/>
</dbReference>
<keyword evidence="3" id="KW-1185">Reference proteome</keyword>
<reference evidence="2" key="1">
    <citation type="submission" date="2008-06" db="EMBL/GenBank/DDBJ databases">
        <title>Complete sequence of Chlorobaculum parvum NCIB 8327.</title>
        <authorList>
            <consortium name="US DOE Joint Genome Institute"/>
            <person name="Lucas S."/>
            <person name="Copeland A."/>
            <person name="Lapidus A."/>
            <person name="Glavina del Rio T."/>
            <person name="Dalin E."/>
            <person name="Tice H."/>
            <person name="Bruce D."/>
            <person name="Goodwin L."/>
            <person name="Pitluck S."/>
            <person name="Schmutz J."/>
            <person name="Larimer F."/>
            <person name="Land M."/>
            <person name="Hauser L."/>
            <person name="Kyrpides N."/>
            <person name="Mikhailova N."/>
            <person name="Zhao F."/>
            <person name="Li T."/>
            <person name="Liu Z."/>
            <person name="Overmann J."/>
            <person name="Bryant D.A."/>
            <person name="Richardson P."/>
        </authorList>
    </citation>
    <scope>NUCLEOTIDE SEQUENCE [LARGE SCALE GENOMIC DNA]</scope>
    <source>
        <strain evidence="2">NCIB 8327</strain>
    </source>
</reference>
<dbReference type="KEGG" id="cpc:Cpar_0939"/>
<protein>
    <recommendedName>
        <fullName evidence="1">GYF domain-containing protein</fullName>
    </recommendedName>
</protein>
<dbReference type="EMBL" id="CP001099">
    <property type="protein sequence ID" value="ACF11349.1"/>
    <property type="molecule type" value="Genomic_DNA"/>
</dbReference>
<organism evidence="2 3">
    <name type="scientific">Chlorobaculum parvum (strain DSM 263 / NCIMB 8327)</name>
    <name type="common">Chlorobium vibrioforme subsp. thiosulfatophilum</name>
    <dbReference type="NCBI Taxonomy" id="517417"/>
    <lineage>
        <taxon>Bacteria</taxon>
        <taxon>Pseudomonadati</taxon>
        <taxon>Chlorobiota</taxon>
        <taxon>Chlorobiia</taxon>
        <taxon>Chlorobiales</taxon>
        <taxon>Chlorobiaceae</taxon>
        <taxon>Chlorobaculum</taxon>
    </lineage>
</organism>
<dbReference type="eggNOG" id="COG0419">
    <property type="taxonomic scope" value="Bacteria"/>
</dbReference>
<feature type="domain" description="GYF" evidence="1">
    <location>
        <begin position="1142"/>
        <end position="1190"/>
    </location>
</feature>
<evidence type="ECO:0000259" key="1">
    <source>
        <dbReference type="Pfam" id="PF14237"/>
    </source>
</evidence>
<dbReference type="RefSeq" id="WP_012502182.1">
    <property type="nucleotide sequence ID" value="NC_011027.1"/>
</dbReference>
<dbReference type="HOGENOM" id="CLU_266758_0_0_10"/>
<dbReference type="Pfam" id="PF13809">
    <property type="entry name" value="Tubulin_2"/>
    <property type="match status" value="1"/>
</dbReference>
<proteinExistence type="predicted"/>
<dbReference type="InterPro" id="IPR036525">
    <property type="entry name" value="Tubulin/FtsZ_GTPase_sf"/>
</dbReference>
<dbReference type="Pfam" id="PF14237">
    <property type="entry name" value="GYF_2"/>
    <property type="match status" value="1"/>
</dbReference>
<dbReference type="AlphaFoldDB" id="B3QN46"/>
<accession>B3QN46</accession>
<dbReference type="InterPro" id="IPR025904">
    <property type="entry name" value="Tubulin-like"/>
</dbReference>
<dbReference type="STRING" id="517417.Cpar_0939"/>
<sequence>MVEELKVGKKTEVTLTEVVPTLFIALGGTGAQVLWRIRRRIINNLWGSGTGQAVRIDNLTEFPFAEFLQIDLSAFETEQGKAEKNDILSNKIKFKESERLVKKLDLNQYIKSEEALDCYPLIREWFPLSRKTINELNIDPEKGAGQIRALSRLFFFDKYQEIKGAIRTKCDSLLDNVKSGTAQKRLGLNVQTGALKIVVVASTAGGTGSGSFLDLGYLSTIIGNDVANQGVTTNLVLLLPSGYKGAGLTRTEANTYAALMELETCMRQGSRYIKQWAAGEVPRNMPNSPYSDVYLIDTTNLAGAKTGEVMDLYDMVADTLFEDYSTSVFANRKRSVSVNQNQYKIIPYEMLLPRETYGDMSITFSRAYSTFGQAIIDTQLEQKKNVVLYRQVNGMLKAFFGIALDDPKSNMPTDGERDELLASRMHLSVENEIIDYDFSLKNEMYRKGIERTSYPIVNELLRVNGISRFDDIEKRIADRFEEIRVGGNYKGWAEKISEAITNINHDTFKDVETGSGLHVDAIQKRRRELLAELLDPNREHGLIKALWMRVDNKERGGLDYTIELIGRIKDRLENANTGLVRVLEENANWFQDLSGFLQKDETRNLQDHLQQARGQLFGAQSQSEMKLKQISDAVRLYVRYHLYAAASREAARLIHDLSEALGKQQGTDENGEPVWSGFIGELQEGRGLVNAIIESAEEQIALTNEAMKQNHAMYFVLPAPKSQIDELELLPPSQARQWAEEAFEDFGGTQELFKMLKDEDGRSELLGKLRNRALDLIGDDEMQDEENPLFAALDQHQNLSMLFSDFFQRAMPWIAAKVDGYLKPQNPNDQYKCFIGVKDSSKFREKYGEQLLSKLPTVTMMTRKEVGFVEIDAPGKLICYTELSGLPIPSIKSLDQWYVSYRSEDKIPVHTHRITSTFVHARELTLDELANRAEDFKLFVLAVALGVLRRTENGADAGLYSVSKKGRTQAIGDEKKLRLMGIPDAYRSIITEQVSLDIEKLSSLEQLAMLVALLDYYVNFVYPVATLRLDGTDVDKKQFPTLICEKLVEEWAGRLEAKAGSANAERLRREASDKLNEWTAELPGSVKDVYEYEVNFRECMAKKVLQLDVFDDGWSFTGRKQEAEPEIQVSKPEPIRPQLCFHVAVDGHAAGPFMEEKLLQMISMGQLTETTKVWKKGMPSWLTASEVPELSVFFETPPALNDGPPLLD</sequence>
<evidence type="ECO:0000313" key="2">
    <source>
        <dbReference type="EMBL" id="ACF11349.1"/>
    </source>
</evidence>
<evidence type="ECO:0000313" key="3">
    <source>
        <dbReference type="Proteomes" id="UP000008811"/>
    </source>
</evidence>
<dbReference type="Gene3D" id="3.40.50.1440">
    <property type="entry name" value="Tubulin/FtsZ, GTPase domain"/>
    <property type="match status" value="1"/>
</dbReference>
<dbReference type="InterPro" id="IPR025640">
    <property type="entry name" value="GYF_2"/>
</dbReference>
<gene>
    <name evidence="2" type="ordered locus">Cpar_0939</name>
</gene>
<dbReference type="OrthoDB" id="9815705at2"/>
<name>B3QN46_CHLP8</name>